<dbReference type="AlphaFoldDB" id="A0A1I0V313"/>
<organism evidence="1 2">
    <name type="scientific">Selenomonas ruminantium</name>
    <dbReference type="NCBI Taxonomy" id="971"/>
    <lineage>
        <taxon>Bacteria</taxon>
        <taxon>Bacillati</taxon>
        <taxon>Bacillota</taxon>
        <taxon>Negativicutes</taxon>
        <taxon>Selenomonadales</taxon>
        <taxon>Selenomonadaceae</taxon>
        <taxon>Selenomonas</taxon>
    </lineage>
</organism>
<protein>
    <submittedName>
        <fullName evidence="1">Transcriptional regulator, AbiEi antitoxin, Type IV TA system</fullName>
    </submittedName>
</protein>
<accession>A0A1I0V313</accession>
<proteinExistence type="predicted"/>
<dbReference type="EMBL" id="FOJX01000001">
    <property type="protein sequence ID" value="SFA69936.1"/>
    <property type="molecule type" value="Genomic_DNA"/>
</dbReference>
<gene>
    <name evidence="1" type="ORF">SAMN05216587_101139</name>
</gene>
<dbReference type="RefSeq" id="WP_074811669.1">
    <property type="nucleotide sequence ID" value="NZ_FOJX01000001.1"/>
</dbReference>
<evidence type="ECO:0000313" key="1">
    <source>
        <dbReference type="EMBL" id="SFA69936.1"/>
    </source>
</evidence>
<dbReference type="Proteomes" id="UP000183843">
    <property type="component" value="Unassembled WGS sequence"/>
</dbReference>
<sequence>MLMPYVEAVKEYGTGYKLKKAVEEGAIYKISPGIYARSAAVSDMEKIQMKYKTAIFTMDSAFYFLGLTDVVPEKWHIATARNSTRLPKEKVQQYFEAAKFYGIGKTIVEFNGAQLRCYDQERMLLELVRHRKTMPFDLYKEIVQSYRQRYNNIDYGKLDDYIEAMQCRTDFYDVIQREIL</sequence>
<reference evidence="1 2" key="1">
    <citation type="submission" date="2016-10" db="EMBL/GenBank/DDBJ databases">
        <authorList>
            <person name="de Groot N.N."/>
        </authorList>
    </citation>
    <scope>NUCLEOTIDE SEQUENCE [LARGE SCALE GENOMIC DNA]</scope>
    <source>
        <strain evidence="1 2">L14</strain>
    </source>
</reference>
<name>A0A1I0V313_SELRU</name>
<evidence type="ECO:0000313" key="2">
    <source>
        <dbReference type="Proteomes" id="UP000183843"/>
    </source>
</evidence>